<evidence type="ECO:0000256" key="6">
    <source>
        <dbReference type="SAM" id="Phobius"/>
    </source>
</evidence>
<organism evidence="7 8">
    <name type="scientific">Teredinibacter turnerae (strain ATCC 39867 / T7901)</name>
    <dbReference type="NCBI Taxonomy" id="377629"/>
    <lineage>
        <taxon>Bacteria</taxon>
        <taxon>Pseudomonadati</taxon>
        <taxon>Pseudomonadota</taxon>
        <taxon>Gammaproteobacteria</taxon>
        <taxon>Cellvibrionales</taxon>
        <taxon>Cellvibrionaceae</taxon>
        <taxon>Teredinibacter</taxon>
    </lineage>
</organism>
<evidence type="ECO:0000313" key="7">
    <source>
        <dbReference type="EMBL" id="ACR14446.1"/>
    </source>
</evidence>
<evidence type="ECO:0000256" key="5">
    <source>
        <dbReference type="ARBA" id="ARBA00023136"/>
    </source>
</evidence>
<dbReference type="EMBL" id="CP001614">
    <property type="protein sequence ID" value="ACR14446.1"/>
    <property type="molecule type" value="Genomic_DNA"/>
</dbReference>
<evidence type="ECO:0000256" key="1">
    <source>
        <dbReference type="ARBA" id="ARBA00004141"/>
    </source>
</evidence>
<dbReference type="KEGG" id="ttu:TERTU_2999"/>
<dbReference type="InterPro" id="IPR005226">
    <property type="entry name" value="UPF0014_fam"/>
</dbReference>
<comment type="subcellular location">
    <subcellularLocation>
        <location evidence="1">Membrane</location>
        <topology evidence="1">Multi-pass membrane protein</topology>
    </subcellularLocation>
</comment>
<keyword evidence="4 6" id="KW-1133">Transmembrane helix</keyword>
<feature type="transmembrane region" description="Helical" evidence="6">
    <location>
        <begin position="35"/>
        <end position="55"/>
    </location>
</feature>
<feature type="transmembrane region" description="Helical" evidence="6">
    <location>
        <begin position="204"/>
        <end position="223"/>
    </location>
</feature>
<feature type="transmembrane region" description="Helical" evidence="6">
    <location>
        <begin position="6"/>
        <end position="23"/>
    </location>
</feature>
<dbReference type="OrthoDB" id="9791807at2"/>
<proteinExistence type="inferred from homology"/>
<keyword evidence="8" id="KW-1185">Reference proteome</keyword>
<dbReference type="RefSeq" id="WP_015820560.1">
    <property type="nucleotide sequence ID" value="NC_012997.1"/>
</dbReference>
<evidence type="ECO:0000313" key="8">
    <source>
        <dbReference type="Proteomes" id="UP000009080"/>
    </source>
</evidence>
<protein>
    <submittedName>
        <fullName evidence="7">Membrane protein</fullName>
    </submittedName>
</protein>
<feature type="transmembrane region" description="Helical" evidence="6">
    <location>
        <begin position="61"/>
        <end position="79"/>
    </location>
</feature>
<reference evidence="7 8" key="1">
    <citation type="journal article" date="2009" name="PLoS ONE">
        <title>The complete genome of Teredinibacter turnerae T7901: an intracellular endosymbiont of marine wood-boring bivalves (shipworms).</title>
        <authorList>
            <person name="Yang J.C."/>
            <person name="Madupu R."/>
            <person name="Durkin A.S."/>
            <person name="Ekborg N.A."/>
            <person name="Pedamallu C.S."/>
            <person name="Hostetler J.B."/>
            <person name="Radune D."/>
            <person name="Toms B.S."/>
            <person name="Henrissat B."/>
            <person name="Coutinho P.M."/>
            <person name="Schwarz S."/>
            <person name="Field L."/>
            <person name="Trindade-Silva A.E."/>
            <person name="Soares C.A.G."/>
            <person name="Elshahawi S."/>
            <person name="Hanora A."/>
            <person name="Schmidt E.W."/>
            <person name="Haygood M.G."/>
            <person name="Posfai J."/>
            <person name="Benner J."/>
            <person name="Madinger C."/>
            <person name="Nove J."/>
            <person name="Anton B."/>
            <person name="Chaudhary K."/>
            <person name="Foster J."/>
            <person name="Holman A."/>
            <person name="Kumar S."/>
            <person name="Lessard P.A."/>
            <person name="Luyten Y.A."/>
            <person name="Slatko B."/>
            <person name="Wood N."/>
            <person name="Wu B."/>
            <person name="Teplitski M."/>
            <person name="Mougous J.D."/>
            <person name="Ward N."/>
            <person name="Eisen J.A."/>
            <person name="Badger J.H."/>
            <person name="Distel D.L."/>
        </authorList>
    </citation>
    <scope>NUCLEOTIDE SEQUENCE [LARGE SCALE GENOMIC DNA]</scope>
    <source>
        <strain evidence="8">ATCC 39867 / T7901</strain>
    </source>
</reference>
<accession>C5BNK3</accession>
<feature type="transmembrane region" description="Helical" evidence="6">
    <location>
        <begin position="174"/>
        <end position="192"/>
    </location>
</feature>
<dbReference type="Pfam" id="PF03649">
    <property type="entry name" value="UPF0014"/>
    <property type="match status" value="2"/>
</dbReference>
<dbReference type="HOGENOM" id="CLU_076147_1_1_6"/>
<gene>
    <name evidence="7" type="ordered locus">TERTU_2999</name>
</gene>
<name>C5BNK3_TERTT</name>
<dbReference type="AlphaFoldDB" id="C5BNK3"/>
<dbReference type="Proteomes" id="UP000009080">
    <property type="component" value="Chromosome"/>
</dbReference>
<dbReference type="GO" id="GO:0005886">
    <property type="term" value="C:plasma membrane"/>
    <property type="evidence" value="ECO:0007669"/>
    <property type="project" value="TreeGrafter"/>
</dbReference>
<comment type="similarity">
    <text evidence="2">Belongs to the UPF0014 family.</text>
</comment>
<keyword evidence="3 6" id="KW-0812">Transmembrane</keyword>
<feature type="transmembrane region" description="Helical" evidence="6">
    <location>
        <begin position="91"/>
        <end position="112"/>
    </location>
</feature>
<keyword evidence="5 6" id="KW-0472">Membrane</keyword>
<evidence type="ECO:0000256" key="4">
    <source>
        <dbReference type="ARBA" id="ARBA00022989"/>
    </source>
</evidence>
<evidence type="ECO:0000256" key="3">
    <source>
        <dbReference type="ARBA" id="ARBA00022692"/>
    </source>
</evidence>
<dbReference type="eggNOG" id="COG0390">
    <property type="taxonomic scope" value="Bacteria"/>
</dbReference>
<dbReference type="PANTHER" id="PTHR30028">
    <property type="entry name" value="UPF0014 INNER MEMBRANE PROTEIN YBBM-RELATED"/>
    <property type="match status" value="1"/>
</dbReference>
<sequence length="232" mass="25254">MTHLSVSATLLSMAPLLLALLIFQWQLGHTRELAIAAVRMVLQLVGIGYLLNVLFTSPAPVLGLCVLSVMLMAASWIALRPLQNKSAWRYVAALSSLTIASVLHLVWIIFVVLQPAPWYQPQQIIPLAGMVVANGMNSLSLGAERLEAQIDSHELPEACVSAFRAAMIPQVNSLLAVGLVSLPGMMTGQILAGMAPLEAVRYQILVMSMIAGNASLTLALYFWQVKRNYRKH</sequence>
<feature type="transmembrane region" description="Helical" evidence="6">
    <location>
        <begin position="124"/>
        <end position="143"/>
    </location>
</feature>
<dbReference type="PANTHER" id="PTHR30028:SF0">
    <property type="entry name" value="PROTEIN ALUMINUM SENSITIVE 3"/>
    <property type="match status" value="1"/>
</dbReference>
<evidence type="ECO:0000256" key="2">
    <source>
        <dbReference type="ARBA" id="ARBA00005268"/>
    </source>
</evidence>